<evidence type="ECO:0000313" key="3">
    <source>
        <dbReference type="Proteomes" id="UP000314294"/>
    </source>
</evidence>
<dbReference type="Proteomes" id="UP000314294">
    <property type="component" value="Unassembled WGS sequence"/>
</dbReference>
<proteinExistence type="predicted"/>
<feature type="region of interest" description="Disordered" evidence="1">
    <location>
        <begin position="1"/>
        <end position="37"/>
    </location>
</feature>
<evidence type="ECO:0000256" key="1">
    <source>
        <dbReference type="SAM" id="MobiDB-lite"/>
    </source>
</evidence>
<evidence type="ECO:0000313" key="2">
    <source>
        <dbReference type="EMBL" id="TNN21765.1"/>
    </source>
</evidence>
<organism evidence="2 3">
    <name type="scientific">Liparis tanakae</name>
    <name type="common">Tanaka's snailfish</name>
    <dbReference type="NCBI Taxonomy" id="230148"/>
    <lineage>
        <taxon>Eukaryota</taxon>
        <taxon>Metazoa</taxon>
        <taxon>Chordata</taxon>
        <taxon>Craniata</taxon>
        <taxon>Vertebrata</taxon>
        <taxon>Euteleostomi</taxon>
        <taxon>Actinopterygii</taxon>
        <taxon>Neopterygii</taxon>
        <taxon>Teleostei</taxon>
        <taxon>Neoteleostei</taxon>
        <taxon>Acanthomorphata</taxon>
        <taxon>Eupercaria</taxon>
        <taxon>Perciformes</taxon>
        <taxon>Cottioidei</taxon>
        <taxon>Cottales</taxon>
        <taxon>Liparidae</taxon>
        <taxon>Liparis</taxon>
    </lineage>
</organism>
<dbReference type="EMBL" id="SRLO01025982">
    <property type="protein sequence ID" value="TNN21765.1"/>
    <property type="molecule type" value="Genomic_DNA"/>
</dbReference>
<name>A0A4Z2DYY9_9TELE</name>
<keyword evidence="3" id="KW-1185">Reference proteome</keyword>
<protein>
    <submittedName>
        <fullName evidence="2">Uncharacterized protein</fullName>
    </submittedName>
</protein>
<reference evidence="2 3" key="1">
    <citation type="submission" date="2019-03" db="EMBL/GenBank/DDBJ databases">
        <title>First draft genome of Liparis tanakae, snailfish: a comprehensive survey of snailfish specific genes.</title>
        <authorList>
            <person name="Kim W."/>
            <person name="Song I."/>
            <person name="Jeong J.-H."/>
            <person name="Kim D."/>
            <person name="Kim S."/>
            <person name="Ryu S."/>
            <person name="Song J.Y."/>
            <person name="Lee S.K."/>
        </authorList>
    </citation>
    <scope>NUCLEOTIDE SEQUENCE [LARGE SCALE GENOMIC DNA]</scope>
    <source>
        <tissue evidence="2">Muscle</tissue>
    </source>
</reference>
<accession>A0A4Z2DYY9</accession>
<comment type="caution">
    <text evidence="2">The sequence shown here is derived from an EMBL/GenBank/DDBJ whole genome shotgun (WGS) entry which is preliminary data.</text>
</comment>
<dbReference type="AlphaFoldDB" id="A0A4Z2DYY9"/>
<sequence>MKAAWPCWATSTRSAWATTPSATSQRGPSGASRPYAS</sequence>
<gene>
    <name evidence="2" type="ORF">EYF80_068123</name>
</gene>
<feature type="compositionally biased region" description="Low complexity" evidence="1">
    <location>
        <begin position="9"/>
        <end position="24"/>
    </location>
</feature>